<dbReference type="eggNOG" id="COG0596">
    <property type="taxonomic scope" value="Bacteria"/>
</dbReference>
<dbReference type="AlphaFoldDB" id="R7ZCT7"/>
<dbReference type="SUPFAM" id="SSF53474">
    <property type="entry name" value="alpha/beta-Hydrolases"/>
    <property type="match status" value="1"/>
</dbReference>
<dbReference type="EMBL" id="AQPX01000020">
    <property type="protein sequence ID" value="EON71955.1"/>
    <property type="molecule type" value="Genomic_DNA"/>
</dbReference>
<dbReference type="InterPro" id="IPR029058">
    <property type="entry name" value="AB_hydrolase_fold"/>
</dbReference>
<dbReference type="Pfam" id="PF00561">
    <property type="entry name" value="Abhydrolase_1"/>
    <property type="match status" value="1"/>
</dbReference>
<feature type="domain" description="AB hydrolase-1" evidence="1">
    <location>
        <begin position="14"/>
        <end position="123"/>
    </location>
</feature>
<dbReference type="OrthoDB" id="9776853at2"/>
<dbReference type="InterPro" id="IPR000073">
    <property type="entry name" value="AB_hydrolase_1"/>
</dbReference>
<evidence type="ECO:0000313" key="3">
    <source>
        <dbReference type="Proteomes" id="UP000013911"/>
    </source>
</evidence>
<reference evidence="2 3" key="1">
    <citation type="submission" date="2013-04" db="EMBL/GenBank/DDBJ databases">
        <title>Draft genome of the heavy metal tolerant bacterium Lysinibacillus sphaericus strain OT4b.31.</title>
        <authorList>
            <person name="Pena-Montenegro T.D."/>
            <person name="Dussan J."/>
        </authorList>
    </citation>
    <scope>NUCLEOTIDE SEQUENCE [LARGE SCALE GENOMIC DNA]</scope>
    <source>
        <strain evidence="2 3">OT4b.31</strain>
    </source>
</reference>
<protein>
    <recommendedName>
        <fullName evidence="1">AB hydrolase-1 domain-containing protein</fullName>
    </recommendedName>
</protein>
<name>R7ZCT7_LYSSH</name>
<dbReference type="PANTHER" id="PTHR43798">
    <property type="entry name" value="MONOACYLGLYCEROL LIPASE"/>
    <property type="match status" value="1"/>
</dbReference>
<dbReference type="PATRIC" id="fig|1285586.5.peg.2757"/>
<dbReference type="Gene3D" id="3.40.50.1820">
    <property type="entry name" value="alpha/beta hydrolase"/>
    <property type="match status" value="1"/>
</dbReference>
<dbReference type="RefSeq" id="WP_010859629.1">
    <property type="nucleotide sequence ID" value="NZ_KB933398.1"/>
</dbReference>
<evidence type="ECO:0000313" key="2">
    <source>
        <dbReference type="EMBL" id="EON71955.1"/>
    </source>
</evidence>
<comment type="caution">
    <text evidence="2">The sequence shown here is derived from an EMBL/GenBank/DDBJ whole genome shotgun (WGS) entry which is preliminary data.</text>
</comment>
<dbReference type="HOGENOM" id="CLU_020336_44_0_9"/>
<proteinExistence type="predicted"/>
<dbReference type="Proteomes" id="UP000013911">
    <property type="component" value="Unassembled WGS sequence"/>
</dbReference>
<gene>
    <name evidence="2" type="ORF">H131_13463</name>
</gene>
<evidence type="ECO:0000259" key="1">
    <source>
        <dbReference type="Pfam" id="PF00561"/>
    </source>
</evidence>
<dbReference type="InterPro" id="IPR050266">
    <property type="entry name" value="AB_hydrolase_sf"/>
</dbReference>
<sequence length="256" mass="29114">MTVYFEEYGDKSAPLMLFLHGGGVSGWMWEKQIQHFASHYYCVVPDLPGHGRNTKDTYFSIEDAAEKTIKQLESLSGNRKIIVVGFSLGAQILVQLLSMRPNLVDYAVITSALVRPMSLMTKWIRPTMKMTSPLIAMRAFSKIQAKTLSIPSQKFEQYYEESCQMRQETLTRILEENLSFTIPENFKDVQTSMLVMVGEQEKSMMKKSMMDLVNSNRQCKGMLVADIGHGISLAKPAFFNVTIENWLQDLSSIENL</sequence>
<organism evidence="2 3">
    <name type="scientific">Lysinibacillus sphaericus OT4b.31</name>
    <dbReference type="NCBI Taxonomy" id="1285586"/>
    <lineage>
        <taxon>Bacteria</taxon>
        <taxon>Bacillati</taxon>
        <taxon>Bacillota</taxon>
        <taxon>Bacilli</taxon>
        <taxon>Bacillales</taxon>
        <taxon>Bacillaceae</taxon>
        <taxon>Lysinibacillus</taxon>
    </lineage>
</organism>
<accession>R7ZCT7</accession>